<keyword evidence="1" id="KW-1185">Reference proteome</keyword>
<dbReference type="Proteomes" id="UP000035681">
    <property type="component" value="Unplaced"/>
</dbReference>
<sequence length="260" mass="30249">DSLLLFVLFGVGKLNDQSFDESSNPFISVRLLTASNGNIVNSKFGNDYQSMDDKLLETCVYSTFDKKNYFKQDAIFLCFFGQFSSRQETIIYNGIKYMDITNFLQYVLKQQKMNEGLNGYINDIISEYEYIKFATIMNILDNYLRNHPARRSCFSIRILYGVLLYDVNKKYIEMVSSYHLLFQIEVPHEHQKILEKVVKGDILQTHILEIDDCHNNNVMTTKYDNKSKSLQKNDTYSFLADVNTNGENCKIENIIILGLE</sequence>
<proteinExistence type="predicted"/>
<reference evidence="2 3" key="1">
    <citation type="submission" date="2024-02" db="UniProtKB">
        <authorList>
            <consortium name="WormBaseParasite"/>
        </authorList>
    </citation>
    <scope>IDENTIFICATION</scope>
</reference>
<evidence type="ECO:0000313" key="1">
    <source>
        <dbReference type="Proteomes" id="UP000035681"/>
    </source>
</evidence>
<evidence type="ECO:0000313" key="2">
    <source>
        <dbReference type="WBParaSite" id="TCONS_00013793.p1"/>
    </source>
</evidence>
<protein>
    <submittedName>
        <fullName evidence="2 3">Uncharacterized protein</fullName>
    </submittedName>
</protein>
<dbReference type="AlphaFoldDB" id="A0AAF5DPX9"/>
<organism evidence="1 3">
    <name type="scientific">Strongyloides stercoralis</name>
    <name type="common">Threadworm</name>
    <dbReference type="NCBI Taxonomy" id="6248"/>
    <lineage>
        <taxon>Eukaryota</taxon>
        <taxon>Metazoa</taxon>
        <taxon>Ecdysozoa</taxon>
        <taxon>Nematoda</taxon>
        <taxon>Chromadorea</taxon>
        <taxon>Rhabditida</taxon>
        <taxon>Tylenchina</taxon>
        <taxon>Panagrolaimomorpha</taxon>
        <taxon>Strongyloidoidea</taxon>
        <taxon>Strongyloididae</taxon>
        <taxon>Strongyloides</taxon>
    </lineage>
</organism>
<evidence type="ECO:0000313" key="3">
    <source>
        <dbReference type="WBParaSite" id="TCONS_00016286.p1"/>
    </source>
</evidence>
<name>A0AAF5DPX9_STRER</name>
<dbReference type="WBParaSite" id="TCONS_00016286.p1">
    <property type="protein sequence ID" value="TCONS_00016286.p1"/>
    <property type="gene ID" value="XLOC_010841"/>
</dbReference>
<dbReference type="WBParaSite" id="TCONS_00013793.p1">
    <property type="protein sequence ID" value="TCONS_00013793.p1"/>
    <property type="gene ID" value="XLOC_008708"/>
</dbReference>
<accession>A0AAF5DPX9</accession>